<dbReference type="PANTHER" id="PTHR11586">
    <property type="entry name" value="TRNA-AMINOACYLATION COFACTOR ARC1 FAMILY MEMBER"/>
    <property type="match status" value="1"/>
</dbReference>
<dbReference type="FunFam" id="2.40.50.140:FF:000225">
    <property type="entry name" value="tyrosine--tRNA ligase, cytoplasmic"/>
    <property type="match status" value="1"/>
</dbReference>
<evidence type="ECO:0000256" key="2">
    <source>
        <dbReference type="ARBA" id="ARBA00022884"/>
    </source>
</evidence>
<evidence type="ECO:0000256" key="4">
    <source>
        <dbReference type="SAM" id="MobiDB-lite"/>
    </source>
</evidence>
<dbReference type="SUPFAM" id="SSF50249">
    <property type="entry name" value="Nucleic acid-binding proteins"/>
    <property type="match status" value="1"/>
</dbReference>
<keyword evidence="2 3" id="KW-0694">RNA-binding</keyword>
<dbReference type="InterPro" id="IPR051270">
    <property type="entry name" value="Tyrosine-tRNA_ligase_regulator"/>
</dbReference>
<protein>
    <recommendedName>
        <fullName evidence="5">tRNA-binding domain-containing protein</fullName>
    </recommendedName>
</protein>
<feature type="compositionally biased region" description="Basic residues" evidence="4">
    <location>
        <begin position="252"/>
        <end position="261"/>
    </location>
</feature>
<evidence type="ECO:0000259" key="5">
    <source>
        <dbReference type="PROSITE" id="PS50886"/>
    </source>
</evidence>
<dbReference type="InterPro" id="IPR012340">
    <property type="entry name" value="NA-bd_OB-fold"/>
</dbReference>
<dbReference type="InterPro" id="IPR002547">
    <property type="entry name" value="tRNA-bd_dom"/>
</dbReference>
<dbReference type="Pfam" id="PF01588">
    <property type="entry name" value="tRNA_bind"/>
    <property type="match status" value="1"/>
</dbReference>
<evidence type="ECO:0000256" key="3">
    <source>
        <dbReference type="PROSITE-ProRule" id="PRU00209"/>
    </source>
</evidence>
<feature type="region of interest" description="Disordered" evidence="4">
    <location>
        <begin position="207"/>
        <end position="275"/>
    </location>
</feature>
<name>A0A7S1BZ42_9STRA</name>
<dbReference type="EMBL" id="HBFR01040612">
    <property type="protein sequence ID" value="CAD8902476.1"/>
    <property type="molecule type" value="Transcribed_RNA"/>
</dbReference>
<evidence type="ECO:0000313" key="6">
    <source>
        <dbReference type="EMBL" id="CAD8902476.1"/>
    </source>
</evidence>
<feature type="domain" description="TRNA-binding" evidence="5">
    <location>
        <begin position="277"/>
        <end position="380"/>
    </location>
</feature>
<dbReference type="Gene3D" id="2.40.50.140">
    <property type="entry name" value="Nucleic acid-binding proteins"/>
    <property type="match status" value="1"/>
</dbReference>
<gene>
    <name evidence="6" type="ORF">CHYS00102_LOCUS29695</name>
</gene>
<reference evidence="6" key="1">
    <citation type="submission" date="2021-01" db="EMBL/GenBank/DDBJ databases">
        <authorList>
            <person name="Corre E."/>
            <person name="Pelletier E."/>
            <person name="Niang G."/>
            <person name="Scheremetjew M."/>
            <person name="Finn R."/>
            <person name="Kale V."/>
            <person name="Holt S."/>
            <person name="Cochrane G."/>
            <person name="Meng A."/>
            <person name="Brown T."/>
            <person name="Cohen L."/>
        </authorList>
    </citation>
    <scope>NUCLEOTIDE SEQUENCE</scope>
    <source>
        <strain evidence="6">308</strain>
    </source>
</reference>
<dbReference type="AlphaFoldDB" id="A0A7S1BZ42"/>
<accession>A0A7S1BZ42</accession>
<keyword evidence="1 3" id="KW-0820">tRNA-binding</keyword>
<feature type="compositionally biased region" description="Basic and acidic residues" evidence="4">
    <location>
        <begin position="212"/>
        <end position="227"/>
    </location>
</feature>
<dbReference type="PROSITE" id="PS50886">
    <property type="entry name" value="TRBD"/>
    <property type="match status" value="1"/>
</dbReference>
<dbReference type="GO" id="GO:0000049">
    <property type="term" value="F:tRNA binding"/>
    <property type="evidence" value="ECO:0007669"/>
    <property type="project" value="UniProtKB-UniRule"/>
</dbReference>
<dbReference type="PANTHER" id="PTHR11586:SF33">
    <property type="entry name" value="AMINOACYL TRNA SYNTHASE COMPLEX-INTERACTING MULTIFUNCTIONAL PROTEIN 1"/>
    <property type="match status" value="1"/>
</dbReference>
<proteinExistence type="predicted"/>
<evidence type="ECO:0000256" key="1">
    <source>
        <dbReference type="ARBA" id="ARBA00022555"/>
    </source>
</evidence>
<sequence length="441" mass="47111">MSQSDPTSDACLGTLTLPPLGKNPTPHLKVLHLIVPILPPHQISIVRGKSLSLSLPTGASLSMPLAVVTELILRCKFADPSLSALIPNDSMGRAAIGSYFRLRSTDGLEGHFCSRSFAAGPRCTSPTLADLGLLFGHFGGENAASIASECGPNVERWFRTTAAFAAEMAERGGSVVTVPSVSIDRSVPVFCFPGVESNMPAKAVESIAGTKNTKEGDDKGSSKDADGKNTAVDAVKSGQLSEEQKAAVAAKRAAKKGKKKKEAAPGKNQQKKEDDFNISSLDIRVGLIKRAWEHETAEKLYCEEIDVGEEKPRTIASGLRAFYKLEDMQNRRVLVLCNLKSRNLVGFPSHGMVLCASNADHSDVQMVIPPENASVGERVTFGEYKGDPEPENRVAKKKVFEKVAPDLKTDGNGQVVWKEALCMAGGGVVVAERSMPNVNVS</sequence>
<organism evidence="6">
    <name type="scientific">Corethron hystrix</name>
    <dbReference type="NCBI Taxonomy" id="216773"/>
    <lineage>
        <taxon>Eukaryota</taxon>
        <taxon>Sar</taxon>
        <taxon>Stramenopiles</taxon>
        <taxon>Ochrophyta</taxon>
        <taxon>Bacillariophyta</taxon>
        <taxon>Coscinodiscophyceae</taxon>
        <taxon>Corethrophycidae</taxon>
        <taxon>Corethrales</taxon>
        <taxon>Corethraceae</taxon>
        <taxon>Corethron</taxon>
    </lineage>
</organism>
<dbReference type="CDD" id="cd02799">
    <property type="entry name" value="tRNA_bind_EMAP-II_like"/>
    <property type="match status" value="1"/>
</dbReference>